<protein>
    <submittedName>
        <fullName evidence="2">Uncharacterized protein</fullName>
    </submittedName>
</protein>
<sequence>MPAAGVSHFAPPPGERSLCRAFLVLGGFPLSAQGLQSERCGPGRSSVSKFSSAKNSAGGGWETACGGQQAEARNIYARLKPHFGSGRVIVTADSSQ</sequence>
<keyword evidence="3" id="KW-1185">Reference proteome</keyword>
<evidence type="ECO:0000313" key="3">
    <source>
        <dbReference type="Proteomes" id="UP001066276"/>
    </source>
</evidence>
<dbReference type="EMBL" id="JANPWB010000002">
    <property type="protein sequence ID" value="KAJ1208205.1"/>
    <property type="molecule type" value="Genomic_DNA"/>
</dbReference>
<organism evidence="2 3">
    <name type="scientific">Pleurodeles waltl</name>
    <name type="common">Iberian ribbed newt</name>
    <dbReference type="NCBI Taxonomy" id="8319"/>
    <lineage>
        <taxon>Eukaryota</taxon>
        <taxon>Metazoa</taxon>
        <taxon>Chordata</taxon>
        <taxon>Craniata</taxon>
        <taxon>Vertebrata</taxon>
        <taxon>Euteleostomi</taxon>
        <taxon>Amphibia</taxon>
        <taxon>Batrachia</taxon>
        <taxon>Caudata</taxon>
        <taxon>Salamandroidea</taxon>
        <taxon>Salamandridae</taxon>
        <taxon>Pleurodelinae</taxon>
        <taxon>Pleurodeles</taxon>
    </lineage>
</organism>
<feature type="compositionally biased region" description="Low complexity" evidence="1">
    <location>
        <begin position="45"/>
        <end position="56"/>
    </location>
</feature>
<proteinExistence type="predicted"/>
<dbReference type="Proteomes" id="UP001066276">
    <property type="component" value="Chromosome 1_2"/>
</dbReference>
<evidence type="ECO:0000256" key="1">
    <source>
        <dbReference type="SAM" id="MobiDB-lite"/>
    </source>
</evidence>
<evidence type="ECO:0000313" key="2">
    <source>
        <dbReference type="EMBL" id="KAJ1208205.1"/>
    </source>
</evidence>
<feature type="region of interest" description="Disordered" evidence="1">
    <location>
        <begin position="41"/>
        <end position="61"/>
    </location>
</feature>
<accession>A0AAV7W2L5</accession>
<comment type="caution">
    <text evidence="2">The sequence shown here is derived from an EMBL/GenBank/DDBJ whole genome shotgun (WGS) entry which is preliminary data.</text>
</comment>
<name>A0AAV7W2L5_PLEWA</name>
<gene>
    <name evidence="2" type="ORF">NDU88_003591</name>
</gene>
<dbReference type="AlphaFoldDB" id="A0AAV7W2L5"/>
<reference evidence="2" key="1">
    <citation type="journal article" date="2022" name="bioRxiv">
        <title>Sequencing and chromosome-scale assembly of the giantPleurodeles waltlgenome.</title>
        <authorList>
            <person name="Brown T."/>
            <person name="Elewa A."/>
            <person name="Iarovenko S."/>
            <person name="Subramanian E."/>
            <person name="Araus A.J."/>
            <person name="Petzold A."/>
            <person name="Susuki M."/>
            <person name="Suzuki K.-i.T."/>
            <person name="Hayashi T."/>
            <person name="Toyoda A."/>
            <person name="Oliveira C."/>
            <person name="Osipova E."/>
            <person name="Leigh N.D."/>
            <person name="Simon A."/>
            <person name="Yun M.H."/>
        </authorList>
    </citation>
    <scope>NUCLEOTIDE SEQUENCE</scope>
    <source>
        <strain evidence="2">20211129_DDA</strain>
        <tissue evidence="2">Liver</tissue>
    </source>
</reference>